<name>A0ABY4S9I4_AQUTE</name>
<keyword evidence="4" id="KW-1185">Reference proteome</keyword>
<dbReference type="Pfam" id="PF02321">
    <property type="entry name" value="OEP"/>
    <property type="match status" value="2"/>
</dbReference>
<gene>
    <name evidence="3" type="ORF">MW290_03730</name>
</gene>
<dbReference type="InterPro" id="IPR010131">
    <property type="entry name" value="MdtP/NodT-like"/>
</dbReference>
<protein>
    <submittedName>
        <fullName evidence="3">TolC family protein</fullName>
    </submittedName>
</protein>
<comment type="similarity">
    <text evidence="1">Belongs to the outer membrane factor (OMF) (TC 1.B.17) family.</text>
</comment>
<feature type="signal peptide" evidence="2">
    <location>
        <begin position="1"/>
        <end position="19"/>
    </location>
</feature>
<keyword evidence="2" id="KW-0732">Signal</keyword>
<dbReference type="PANTHER" id="PTHR30203">
    <property type="entry name" value="OUTER MEMBRANE CATION EFFLUX PROTEIN"/>
    <property type="match status" value="1"/>
</dbReference>
<dbReference type="InterPro" id="IPR003423">
    <property type="entry name" value="OMP_efflux"/>
</dbReference>
<evidence type="ECO:0000313" key="3">
    <source>
        <dbReference type="EMBL" id="URI07731.1"/>
    </source>
</evidence>
<dbReference type="Proteomes" id="UP001056201">
    <property type="component" value="Chromosome 1"/>
</dbReference>
<evidence type="ECO:0000313" key="4">
    <source>
        <dbReference type="Proteomes" id="UP001056201"/>
    </source>
</evidence>
<evidence type="ECO:0000256" key="1">
    <source>
        <dbReference type="ARBA" id="ARBA00007613"/>
    </source>
</evidence>
<dbReference type="RefSeq" id="WP_250195963.1">
    <property type="nucleotide sequence ID" value="NZ_CP097635.1"/>
</dbReference>
<dbReference type="PANTHER" id="PTHR30203:SF24">
    <property type="entry name" value="BLR4935 PROTEIN"/>
    <property type="match status" value="1"/>
</dbReference>
<feature type="chain" id="PRO_5047547914" evidence="2">
    <location>
        <begin position="20"/>
        <end position="425"/>
    </location>
</feature>
<evidence type="ECO:0000256" key="2">
    <source>
        <dbReference type="SAM" id="SignalP"/>
    </source>
</evidence>
<reference evidence="3" key="1">
    <citation type="submission" date="2022-05" db="EMBL/GenBank/DDBJ databases">
        <title>An RpoN-dependent PEP-CTERM gene is involved in floc formation of an Aquincola tertiaricarbonis strain.</title>
        <authorList>
            <person name="Qiu D."/>
            <person name="Xia M."/>
        </authorList>
    </citation>
    <scope>NUCLEOTIDE SEQUENCE</scope>
    <source>
        <strain evidence="3">RN12</strain>
    </source>
</reference>
<proteinExistence type="inferred from homology"/>
<dbReference type="Gene3D" id="1.20.1600.10">
    <property type="entry name" value="Outer membrane efflux proteins (OEP)"/>
    <property type="match status" value="1"/>
</dbReference>
<accession>A0ABY4S9I4</accession>
<dbReference type="EMBL" id="CP097635">
    <property type="protein sequence ID" value="URI07731.1"/>
    <property type="molecule type" value="Genomic_DNA"/>
</dbReference>
<organism evidence="3 4">
    <name type="scientific">Aquincola tertiaricarbonis</name>
    <dbReference type="NCBI Taxonomy" id="391953"/>
    <lineage>
        <taxon>Bacteria</taxon>
        <taxon>Pseudomonadati</taxon>
        <taxon>Pseudomonadota</taxon>
        <taxon>Betaproteobacteria</taxon>
        <taxon>Burkholderiales</taxon>
        <taxon>Sphaerotilaceae</taxon>
        <taxon>Aquincola</taxon>
    </lineage>
</organism>
<sequence>MRRVPWPWALLALAGGAWAQVATPTTPTAAESPVAALTLPQAIATALERHPEMAAARHAREAAAAARAQADVRANPTLDMEVEDTRRATRTTTVRLTQPIDLGGQRAARVDAAERAEAIAQAQITARRIELRSAVTAAYFDALIADERVRQAQASLDLARRGTEAVGKRVEAGKIAPIDDTKARVAETGVRLELQQASTQREISLARLQAEMGQPDVAITRLDGRVDVLPPEMSPDALASRLEGAPALREARLEVDRQRALARLERARRVPDLAVSLGAMRAEDEGRTKAVIGVSIPLPFFDRNEGALREALRRTDQADATAAAVALKLRADVYDAHARQRALRTQVTSLQRDVLPGAEAAYEAARTGFELGKFPYLDVLDAQRTLFQARAQYLQALADAHRATADLDRLLDEPNSTTAFARQSP</sequence>
<dbReference type="SUPFAM" id="SSF56954">
    <property type="entry name" value="Outer membrane efflux proteins (OEP)"/>
    <property type="match status" value="1"/>
</dbReference>